<evidence type="ECO:0000313" key="1">
    <source>
        <dbReference type="EMBL" id="UQT61923.1"/>
    </source>
</evidence>
<proteinExistence type="predicted"/>
<protein>
    <submittedName>
        <fullName evidence="2">Uncharacterized protein</fullName>
    </submittedName>
</protein>
<dbReference type="RefSeq" id="WP_249593230.1">
    <property type="nucleotide sequence ID" value="NZ_BAAAQL010000074.1"/>
</dbReference>
<sequence length="90" mass="9758">MCWYSSPSLDLLAQTEAAWRESGHTGPMIGVSSLQGEDVTFPNTTDVKELVDWARLFDKVTVFATYASLGLGTLERAQGRPPGLGADRGR</sequence>
<evidence type="ECO:0000313" key="3">
    <source>
        <dbReference type="Proteomes" id="UP000829992"/>
    </source>
</evidence>
<reference evidence="2 3" key="1">
    <citation type="submission" date="2022-05" db="EMBL/GenBank/DDBJ databases">
        <authorList>
            <person name="Zhou X."/>
            <person name="Li K."/>
            <person name="Man Y."/>
        </authorList>
    </citation>
    <scope>NUCLEOTIDE SEQUENCE [LARGE SCALE GENOMIC DNA]</scope>
    <source>
        <strain evidence="2 3">MS405</strain>
    </source>
</reference>
<dbReference type="EMBL" id="CP097289">
    <property type="protein sequence ID" value="UQT61923.1"/>
    <property type="molecule type" value="Genomic_DNA"/>
</dbReference>
<name>A0ABY4Q8E8_9ACTN</name>
<accession>A0ABY4Q8E8</accession>
<organism evidence="2 3">
    <name type="scientific">Streptomyces durmitorensis</name>
    <dbReference type="NCBI Taxonomy" id="319947"/>
    <lineage>
        <taxon>Bacteria</taxon>
        <taxon>Bacillati</taxon>
        <taxon>Actinomycetota</taxon>
        <taxon>Actinomycetes</taxon>
        <taxon>Kitasatosporales</taxon>
        <taxon>Streptomycetaceae</taxon>
        <taxon>Streptomyces</taxon>
    </lineage>
</organism>
<dbReference type="Proteomes" id="UP000829992">
    <property type="component" value="Chromosome"/>
</dbReference>
<dbReference type="EMBL" id="CP097289">
    <property type="protein sequence ID" value="UQT61934.1"/>
    <property type="molecule type" value="Genomic_DNA"/>
</dbReference>
<keyword evidence="3" id="KW-1185">Reference proteome</keyword>
<evidence type="ECO:0000313" key="2">
    <source>
        <dbReference type="EMBL" id="UQT61934.1"/>
    </source>
</evidence>
<gene>
    <name evidence="1" type="ORF">M4V62_00015</name>
    <name evidence="2" type="ORF">M4V62_43130</name>
</gene>